<gene>
    <name evidence="2" type="ORF">Poly51_44920</name>
</gene>
<accession>A0A5C6EHV4</accession>
<proteinExistence type="predicted"/>
<sequence length="651" mass="71188">MVWTMSTESPKSLGLSPTPGDAGAARTKRSKTKTLTPALRNSVPGLSSLNGSDGGSLEQWESLRQKTMRRGGPASAETVFGKAAKSGSVYRWGIAVAKSGPCDPVTQTISRLACGGLLAKIKKSPEFDLVAETQTFIDSMESTNVFDVLTATQVVTWAAALPELCRELAPELSWRLVTSLRQLHEAVVARANVTSAAHLILAGELGLTLAWRLADVPSCLLLRKPAVAAMTAWCEQSENSVADAVAGAVHARAVLASVVRCESLMQVTAKQKFKKVHIRAADVLATWVAALTVRKGGSVFSSATRKDAMDDLIDGGLFDRAVTYDSDTLEPAIAAVLGESQTGGRLAWEVSLPESMWHEPDAKLAVMLPEWDVQKSRVCLDYSGENVAIEIFSGRTKVIDGQWQTMIELDGDEQQPTGPWTEICEYSDDDVHYIEMEQPWTGGLLLQRQIMLVREDRCILAADAVVPTDQAIREASGAPSSQVIRYMSRLPMAESIAADPEPETREVFLSDGRRAAMVLPISACEWRVGPTAATLKSSEDGHLVFTSEGKGRLYSPLWIDCSQRRFKRKRTWRQLTVVDELRLCRNDEAVGYRIQVGSEQWMVYRTLGQPRTRSVLGKHLIADFFASRFDLTYGDHDALVTVDDSEPGSSE</sequence>
<comment type="caution">
    <text evidence="2">The sequence shown here is derived from an EMBL/GenBank/DDBJ whole genome shotgun (WGS) entry which is preliminary data.</text>
</comment>
<feature type="compositionally biased region" description="Low complexity" evidence="1">
    <location>
        <begin position="45"/>
        <end position="57"/>
    </location>
</feature>
<name>A0A5C6EHV4_9BACT</name>
<organism evidence="2 3">
    <name type="scientific">Rubripirellula tenax</name>
    <dbReference type="NCBI Taxonomy" id="2528015"/>
    <lineage>
        <taxon>Bacteria</taxon>
        <taxon>Pseudomonadati</taxon>
        <taxon>Planctomycetota</taxon>
        <taxon>Planctomycetia</taxon>
        <taxon>Pirellulales</taxon>
        <taxon>Pirellulaceae</taxon>
        <taxon>Rubripirellula</taxon>
    </lineage>
</organism>
<reference evidence="2 3" key="1">
    <citation type="submission" date="2019-02" db="EMBL/GenBank/DDBJ databases">
        <title>Deep-cultivation of Planctomycetes and their phenomic and genomic characterization uncovers novel biology.</title>
        <authorList>
            <person name="Wiegand S."/>
            <person name="Jogler M."/>
            <person name="Boedeker C."/>
            <person name="Pinto D."/>
            <person name="Vollmers J."/>
            <person name="Rivas-Marin E."/>
            <person name="Kohn T."/>
            <person name="Peeters S.H."/>
            <person name="Heuer A."/>
            <person name="Rast P."/>
            <person name="Oberbeckmann S."/>
            <person name="Bunk B."/>
            <person name="Jeske O."/>
            <person name="Meyerdierks A."/>
            <person name="Storesund J.E."/>
            <person name="Kallscheuer N."/>
            <person name="Luecker S."/>
            <person name="Lage O.M."/>
            <person name="Pohl T."/>
            <person name="Merkel B.J."/>
            <person name="Hornburger P."/>
            <person name="Mueller R.-W."/>
            <person name="Bruemmer F."/>
            <person name="Labrenz M."/>
            <person name="Spormann A.M."/>
            <person name="Op Den Camp H."/>
            <person name="Overmann J."/>
            <person name="Amann R."/>
            <person name="Jetten M.S.M."/>
            <person name="Mascher T."/>
            <person name="Medema M.H."/>
            <person name="Devos D.P."/>
            <person name="Kaster A.-K."/>
            <person name="Ovreas L."/>
            <person name="Rohde M."/>
            <person name="Galperin M.Y."/>
            <person name="Jogler C."/>
        </authorList>
    </citation>
    <scope>NUCLEOTIDE SEQUENCE [LARGE SCALE GENOMIC DNA]</scope>
    <source>
        <strain evidence="2 3">Poly51</strain>
    </source>
</reference>
<evidence type="ECO:0000256" key="1">
    <source>
        <dbReference type="SAM" id="MobiDB-lite"/>
    </source>
</evidence>
<protein>
    <submittedName>
        <fullName evidence="2">Uncharacterized protein</fullName>
    </submittedName>
</protein>
<evidence type="ECO:0000313" key="2">
    <source>
        <dbReference type="EMBL" id="TWU48592.1"/>
    </source>
</evidence>
<evidence type="ECO:0000313" key="3">
    <source>
        <dbReference type="Proteomes" id="UP000318288"/>
    </source>
</evidence>
<feature type="compositionally biased region" description="Polar residues" evidence="1">
    <location>
        <begin position="1"/>
        <end position="10"/>
    </location>
</feature>
<dbReference type="AlphaFoldDB" id="A0A5C6EHV4"/>
<dbReference type="EMBL" id="SJPW01000006">
    <property type="protein sequence ID" value="TWU48592.1"/>
    <property type="molecule type" value="Genomic_DNA"/>
</dbReference>
<dbReference type="Proteomes" id="UP000318288">
    <property type="component" value="Unassembled WGS sequence"/>
</dbReference>
<keyword evidence="3" id="KW-1185">Reference proteome</keyword>
<feature type="region of interest" description="Disordered" evidence="1">
    <location>
        <begin position="1"/>
        <end position="57"/>
    </location>
</feature>